<keyword evidence="6 7" id="KW-0694">RNA-binding</keyword>
<feature type="domain" description="Helicase ATP-binding" evidence="10">
    <location>
        <begin position="73"/>
        <end position="254"/>
    </location>
</feature>
<dbReference type="InterPro" id="IPR000629">
    <property type="entry name" value="RNA-helicase_DEAD-box_CS"/>
</dbReference>
<gene>
    <name evidence="7 13" type="primary">rhlB</name>
    <name evidence="13" type="ORF">WNY58_03335</name>
</gene>
<feature type="region of interest" description="Disordered" evidence="9">
    <location>
        <begin position="1"/>
        <end position="31"/>
    </location>
</feature>
<dbReference type="Gene3D" id="3.40.50.300">
    <property type="entry name" value="P-loop containing nucleotide triphosphate hydrolases"/>
    <property type="match status" value="2"/>
</dbReference>
<dbReference type="CDD" id="cd18787">
    <property type="entry name" value="SF2_C_DEAD"/>
    <property type="match status" value="1"/>
</dbReference>
<dbReference type="PANTHER" id="PTHR47959">
    <property type="entry name" value="ATP-DEPENDENT RNA HELICASE RHLE-RELATED"/>
    <property type="match status" value="1"/>
</dbReference>
<comment type="caution">
    <text evidence="13">The sequence shown here is derived from an EMBL/GenBank/DDBJ whole genome shotgun (WGS) entry which is preliminary data.</text>
</comment>
<name>A0ABU9TNW3_9GAMM</name>
<dbReference type="Proteomes" id="UP001449225">
    <property type="component" value="Unassembled WGS sequence"/>
</dbReference>
<keyword evidence="1 7" id="KW-0963">Cytoplasm</keyword>
<dbReference type="PROSITE" id="PS51195">
    <property type="entry name" value="Q_MOTIF"/>
    <property type="match status" value="1"/>
</dbReference>
<evidence type="ECO:0000259" key="11">
    <source>
        <dbReference type="PROSITE" id="PS51194"/>
    </source>
</evidence>
<keyword evidence="14" id="KW-1185">Reference proteome</keyword>
<comment type="function">
    <text evidence="7">DEAD-box RNA helicase involved in RNA degradation. Has RNA-dependent ATPase activity and unwinds double-stranded RNA.</text>
</comment>
<sequence>MHEKNETEAKDKSVPSHTSRSDNDSAAWSPDQVNVPEVEGKQRFCDFNLPDTVLHAIADLNFEYCTGIQAATIPAALEGKDIIGKAQTGTGKTAAFLLGIITDLLDFPIEEKRRLGEPRALIVAPTRELALQIADDAENLAKYTDLHVVSLVGGMDYDKQRQKLKKKPVDILVATPGRLIDFVNRKDVDLWNVEILVLDEADRMLSMGFIPDVRTIVRNTPRKGTDRQTLLYSATFTDDILSLAEQWTLDPVVIEIAPEIRTTDNVSQTVYLVAADQKYRLLRNYMDKDQAEKVIVFGNRRDETRRLAEKLSKDGIKAALMSGEIPQQKRVRTLEDFRNGKIQVLVATDVAGRGIHIDGVTHVFNYQLPEDPDDYVHRIGRTGRAGAAGASICFACEDDSFLIPEIEAETGVKLNCIHPEPELLKEPNTTARTPKAEPPAPQEVDLQTEVVSDDSESEINGSDDAAGHTQDKASS</sequence>
<evidence type="ECO:0000256" key="8">
    <source>
        <dbReference type="PROSITE-ProRule" id="PRU00552"/>
    </source>
</evidence>
<comment type="subcellular location">
    <subcellularLocation>
        <location evidence="7">Cytoplasm</location>
    </subcellularLocation>
</comment>
<dbReference type="EC" id="3.6.4.13" evidence="7"/>
<reference evidence="13 14" key="1">
    <citation type="submission" date="2024-03" db="EMBL/GenBank/DDBJ databases">
        <title>Community enrichment and isolation of bacterial strains for fucoidan degradation.</title>
        <authorList>
            <person name="Sichert A."/>
        </authorList>
    </citation>
    <scope>NUCLEOTIDE SEQUENCE [LARGE SCALE GENOMIC DNA]</scope>
    <source>
        <strain evidence="13 14">AS76</strain>
    </source>
</reference>
<feature type="region of interest" description="Disordered" evidence="9">
    <location>
        <begin position="425"/>
        <end position="475"/>
    </location>
</feature>
<dbReference type="NCBIfam" id="NF002340">
    <property type="entry name" value="PRK01297.1"/>
    <property type="match status" value="1"/>
</dbReference>
<evidence type="ECO:0000313" key="14">
    <source>
        <dbReference type="Proteomes" id="UP001449225"/>
    </source>
</evidence>
<keyword evidence="3 7" id="KW-0378">Hydrolase</keyword>
<dbReference type="SMART" id="SM00487">
    <property type="entry name" value="DEXDc"/>
    <property type="match status" value="1"/>
</dbReference>
<dbReference type="Pfam" id="PF00270">
    <property type="entry name" value="DEAD"/>
    <property type="match status" value="1"/>
</dbReference>
<dbReference type="Pfam" id="PF00271">
    <property type="entry name" value="Helicase_C"/>
    <property type="match status" value="1"/>
</dbReference>
<comment type="similarity">
    <text evidence="7">Belongs to the DEAD box helicase family. RhlB subfamily.</text>
</comment>
<feature type="domain" description="Helicase C-terminal" evidence="11">
    <location>
        <begin position="281"/>
        <end position="425"/>
    </location>
</feature>
<keyword evidence="5 7" id="KW-0067">ATP-binding</keyword>
<feature type="domain" description="DEAD-box RNA helicase Q" evidence="12">
    <location>
        <begin position="42"/>
        <end position="70"/>
    </location>
</feature>
<dbReference type="SUPFAM" id="SSF52540">
    <property type="entry name" value="P-loop containing nucleoside triphosphate hydrolases"/>
    <property type="match status" value="1"/>
</dbReference>
<dbReference type="EMBL" id="JBBMRA010000002">
    <property type="protein sequence ID" value="MEM5535419.1"/>
    <property type="molecule type" value="Genomic_DNA"/>
</dbReference>
<dbReference type="SMART" id="SM00490">
    <property type="entry name" value="HELICc"/>
    <property type="match status" value="1"/>
</dbReference>
<dbReference type="PROSITE" id="PS00039">
    <property type="entry name" value="DEAD_ATP_HELICASE"/>
    <property type="match status" value="1"/>
</dbReference>
<dbReference type="CDD" id="cd00268">
    <property type="entry name" value="DEADc"/>
    <property type="match status" value="1"/>
</dbReference>
<comment type="catalytic activity">
    <reaction evidence="7">
        <text>ATP + H2O = ADP + phosphate + H(+)</text>
        <dbReference type="Rhea" id="RHEA:13065"/>
        <dbReference type="ChEBI" id="CHEBI:15377"/>
        <dbReference type="ChEBI" id="CHEBI:15378"/>
        <dbReference type="ChEBI" id="CHEBI:30616"/>
        <dbReference type="ChEBI" id="CHEBI:43474"/>
        <dbReference type="ChEBI" id="CHEBI:456216"/>
        <dbReference type="EC" id="3.6.4.13"/>
    </reaction>
</comment>
<keyword evidence="2 7" id="KW-0547">Nucleotide-binding</keyword>
<evidence type="ECO:0000259" key="10">
    <source>
        <dbReference type="PROSITE" id="PS51192"/>
    </source>
</evidence>
<evidence type="ECO:0000259" key="12">
    <source>
        <dbReference type="PROSITE" id="PS51195"/>
    </source>
</evidence>
<dbReference type="InterPro" id="IPR044742">
    <property type="entry name" value="DEAD/DEAH_RhlB"/>
</dbReference>
<dbReference type="PROSITE" id="PS51192">
    <property type="entry name" value="HELICASE_ATP_BIND_1"/>
    <property type="match status" value="1"/>
</dbReference>
<feature type="short sequence motif" description="Q motif" evidence="8">
    <location>
        <begin position="42"/>
        <end position="70"/>
    </location>
</feature>
<evidence type="ECO:0000256" key="5">
    <source>
        <dbReference type="ARBA" id="ARBA00022840"/>
    </source>
</evidence>
<evidence type="ECO:0000256" key="7">
    <source>
        <dbReference type="HAMAP-Rule" id="MF_00661"/>
    </source>
</evidence>
<evidence type="ECO:0000256" key="4">
    <source>
        <dbReference type="ARBA" id="ARBA00022806"/>
    </source>
</evidence>
<evidence type="ECO:0000256" key="3">
    <source>
        <dbReference type="ARBA" id="ARBA00022801"/>
    </source>
</evidence>
<organism evidence="13 14">
    <name type="scientific">Neptuniibacter pectenicola</name>
    <dbReference type="NCBI Taxonomy" id="1806669"/>
    <lineage>
        <taxon>Bacteria</taxon>
        <taxon>Pseudomonadati</taxon>
        <taxon>Pseudomonadota</taxon>
        <taxon>Gammaproteobacteria</taxon>
        <taxon>Oceanospirillales</taxon>
        <taxon>Oceanospirillaceae</taxon>
        <taxon>Neptuniibacter</taxon>
    </lineage>
</organism>
<evidence type="ECO:0000256" key="9">
    <source>
        <dbReference type="SAM" id="MobiDB-lite"/>
    </source>
</evidence>
<evidence type="ECO:0000256" key="1">
    <source>
        <dbReference type="ARBA" id="ARBA00022490"/>
    </source>
</evidence>
<protein>
    <recommendedName>
        <fullName evidence="7">ATP-dependent RNA helicase RhlB</fullName>
        <ecNumber evidence="7">3.6.4.13</ecNumber>
    </recommendedName>
</protein>
<evidence type="ECO:0000256" key="2">
    <source>
        <dbReference type="ARBA" id="ARBA00022741"/>
    </source>
</evidence>
<dbReference type="PROSITE" id="PS51194">
    <property type="entry name" value="HELICASE_CTER"/>
    <property type="match status" value="1"/>
</dbReference>
<dbReference type="InterPro" id="IPR014014">
    <property type="entry name" value="RNA_helicase_DEAD_Q_motif"/>
</dbReference>
<accession>A0ABU9TNW3</accession>
<dbReference type="InterPro" id="IPR001650">
    <property type="entry name" value="Helicase_C-like"/>
</dbReference>
<dbReference type="PANTHER" id="PTHR47959:SF10">
    <property type="entry name" value="ATP-DEPENDENT RNA HELICASE RHLB"/>
    <property type="match status" value="1"/>
</dbReference>
<feature type="compositionally biased region" description="Basic and acidic residues" evidence="9">
    <location>
        <begin position="465"/>
        <end position="475"/>
    </location>
</feature>
<dbReference type="GO" id="GO:0003724">
    <property type="term" value="F:RNA helicase activity"/>
    <property type="evidence" value="ECO:0007669"/>
    <property type="project" value="UniProtKB-EC"/>
</dbReference>
<comment type="subunit">
    <text evidence="7">Component of the RNA degradosome, which is a multiprotein complex involved in RNA processing and mRNA degradation.</text>
</comment>
<dbReference type="InterPro" id="IPR011545">
    <property type="entry name" value="DEAD/DEAH_box_helicase_dom"/>
</dbReference>
<dbReference type="InterPro" id="IPR027417">
    <property type="entry name" value="P-loop_NTPase"/>
</dbReference>
<proteinExistence type="inferred from homology"/>
<evidence type="ECO:0000256" key="6">
    <source>
        <dbReference type="ARBA" id="ARBA00022884"/>
    </source>
</evidence>
<dbReference type="GO" id="GO:0016787">
    <property type="term" value="F:hydrolase activity"/>
    <property type="evidence" value="ECO:0007669"/>
    <property type="project" value="UniProtKB-KW"/>
</dbReference>
<keyword evidence="4 7" id="KW-0347">Helicase</keyword>
<dbReference type="InterPro" id="IPR023554">
    <property type="entry name" value="RNA_helicase_ATP-dep_RhlB"/>
</dbReference>
<dbReference type="InterPro" id="IPR050079">
    <property type="entry name" value="DEAD_box_RNA_helicase"/>
</dbReference>
<dbReference type="InterPro" id="IPR014001">
    <property type="entry name" value="Helicase_ATP-bd"/>
</dbReference>
<dbReference type="HAMAP" id="MF_00661">
    <property type="entry name" value="DEAD_helicase_RhlB"/>
    <property type="match status" value="1"/>
</dbReference>
<feature type="compositionally biased region" description="Basic and acidic residues" evidence="9">
    <location>
        <begin position="1"/>
        <end position="23"/>
    </location>
</feature>
<evidence type="ECO:0000313" key="13">
    <source>
        <dbReference type="EMBL" id="MEM5535419.1"/>
    </source>
</evidence>